<dbReference type="AlphaFoldDB" id="A0AAV7DP29"/>
<gene>
    <name evidence="1" type="ORF">GDO81_002983</name>
</gene>
<organism evidence="1 2">
    <name type="scientific">Engystomops pustulosus</name>
    <name type="common">Tungara frog</name>
    <name type="synonym">Physalaemus pustulosus</name>
    <dbReference type="NCBI Taxonomy" id="76066"/>
    <lineage>
        <taxon>Eukaryota</taxon>
        <taxon>Metazoa</taxon>
        <taxon>Chordata</taxon>
        <taxon>Craniata</taxon>
        <taxon>Vertebrata</taxon>
        <taxon>Euteleostomi</taxon>
        <taxon>Amphibia</taxon>
        <taxon>Batrachia</taxon>
        <taxon>Anura</taxon>
        <taxon>Neobatrachia</taxon>
        <taxon>Hyloidea</taxon>
        <taxon>Leptodactylidae</taxon>
        <taxon>Leiuperinae</taxon>
        <taxon>Engystomops</taxon>
    </lineage>
</organism>
<sequence length="80" mass="8784">MIEVTKKFQINGTSTLNYISNVCPLICLAIGQQRRRPFLSASGQTLVYLLLIESCKVIIKSVLYLGSTICVCSITLTTQA</sequence>
<reference evidence="1" key="1">
    <citation type="thesis" date="2020" institute="ProQuest LLC" country="789 East Eisenhower Parkway, Ann Arbor, MI, USA">
        <title>Comparative Genomics and Chromosome Evolution.</title>
        <authorList>
            <person name="Mudd A.B."/>
        </authorList>
    </citation>
    <scope>NUCLEOTIDE SEQUENCE</scope>
    <source>
        <strain evidence="1">237g6f4</strain>
        <tissue evidence="1">Blood</tissue>
    </source>
</reference>
<accession>A0AAV7DP29</accession>
<comment type="caution">
    <text evidence="1">The sequence shown here is derived from an EMBL/GenBank/DDBJ whole genome shotgun (WGS) entry which is preliminary data.</text>
</comment>
<dbReference type="Proteomes" id="UP000824782">
    <property type="component" value="Unassembled WGS sequence"/>
</dbReference>
<proteinExistence type="predicted"/>
<dbReference type="EMBL" id="WNYA01000001">
    <property type="protein sequence ID" value="KAG8599277.1"/>
    <property type="molecule type" value="Genomic_DNA"/>
</dbReference>
<evidence type="ECO:0000313" key="1">
    <source>
        <dbReference type="EMBL" id="KAG8599277.1"/>
    </source>
</evidence>
<protein>
    <submittedName>
        <fullName evidence="1">Uncharacterized protein</fullName>
    </submittedName>
</protein>
<name>A0AAV7DP29_ENGPU</name>
<keyword evidence="2" id="KW-1185">Reference proteome</keyword>
<evidence type="ECO:0000313" key="2">
    <source>
        <dbReference type="Proteomes" id="UP000824782"/>
    </source>
</evidence>